<dbReference type="RefSeq" id="WP_007320046.1">
    <property type="nucleotide sequence ID" value="NZ_BAEH01000124.1"/>
</dbReference>
<gene>
    <name evidence="2" type="ORF">GOEFS_124_00430</name>
</gene>
<evidence type="ECO:0000259" key="1">
    <source>
        <dbReference type="Pfam" id="PF12401"/>
    </source>
</evidence>
<name>H0R6L0_9ACTN</name>
<dbReference type="InterPro" id="IPR022128">
    <property type="entry name" value="FhaA_N"/>
</dbReference>
<dbReference type="OrthoDB" id="151099at2"/>
<dbReference type="EMBL" id="BAEH01000124">
    <property type="protein sequence ID" value="GAB20711.1"/>
    <property type="molecule type" value="Genomic_DNA"/>
</dbReference>
<proteinExistence type="predicted"/>
<dbReference type="Gene3D" id="3.30.2320.60">
    <property type="entry name" value="FhaA, phosphopeptide-binding domain (DUF3662)"/>
    <property type="match status" value="1"/>
</dbReference>
<feature type="non-terminal residue" evidence="2">
    <location>
        <position position="55"/>
    </location>
</feature>
<comment type="caution">
    <text evidence="2">The sequence shown here is derived from an EMBL/GenBank/DDBJ whole genome shotgun (WGS) entry which is preliminary data.</text>
</comment>
<evidence type="ECO:0000313" key="3">
    <source>
        <dbReference type="Proteomes" id="UP000035034"/>
    </source>
</evidence>
<evidence type="ECO:0000313" key="2">
    <source>
        <dbReference type="EMBL" id="GAB20711.1"/>
    </source>
</evidence>
<organism evidence="2 3">
    <name type="scientific">Gordonia effusa NBRC 100432</name>
    <dbReference type="NCBI Taxonomy" id="1077974"/>
    <lineage>
        <taxon>Bacteria</taxon>
        <taxon>Bacillati</taxon>
        <taxon>Actinomycetota</taxon>
        <taxon>Actinomycetes</taxon>
        <taxon>Mycobacteriales</taxon>
        <taxon>Gordoniaceae</taxon>
        <taxon>Gordonia</taxon>
    </lineage>
</organism>
<dbReference type="eggNOG" id="COG1716">
    <property type="taxonomic scope" value="Bacteria"/>
</dbReference>
<accession>H0R6L0</accession>
<dbReference type="AlphaFoldDB" id="H0R6L0"/>
<dbReference type="Pfam" id="PF12401">
    <property type="entry name" value="FhaA_N"/>
    <property type="match status" value="1"/>
</dbReference>
<keyword evidence="3" id="KW-1185">Reference proteome</keyword>
<dbReference type="STRING" id="1077974.GOEFS_124_00430"/>
<protein>
    <recommendedName>
        <fullName evidence="1">FhaA N-terminal domain-containing protein</fullName>
    </recommendedName>
</protein>
<reference evidence="2 3" key="1">
    <citation type="submission" date="2011-12" db="EMBL/GenBank/DDBJ databases">
        <title>Whole genome shotgun sequence of Gordonia effusa NBRC 100432.</title>
        <authorList>
            <person name="Yoshida I."/>
            <person name="Takarada H."/>
            <person name="Hosoyama A."/>
            <person name="Tsuchikane K."/>
            <person name="Katsumata H."/>
            <person name="Yamazaki S."/>
            <person name="Fujita N."/>
        </authorList>
    </citation>
    <scope>NUCLEOTIDE SEQUENCE [LARGE SCALE GENOMIC DNA]</scope>
    <source>
        <strain evidence="2 3">NBRC 100432</strain>
    </source>
</reference>
<dbReference type="InterPro" id="IPR042287">
    <property type="entry name" value="FhaA_N_sf"/>
</dbReference>
<feature type="domain" description="FhaA N-terminal" evidence="1">
    <location>
        <begin position="4"/>
        <end position="54"/>
    </location>
</feature>
<sequence length="55" mass="5791">MGILQRFERKLEGAVDGGFARVFGGKVAPQEIEQALCRAAEESLEDLGDGAVLAA</sequence>
<dbReference type="Proteomes" id="UP000035034">
    <property type="component" value="Unassembled WGS sequence"/>
</dbReference>